<dbReference type="PANTHER" id="PTHR45947">
    <property type="entry name" value="SULFOQUINOVOSYL TRANSFERASE SQD2"/>
    <property type="match status" value="1"/>
</dbReference>
<gene>
    <name evidence="5" type="ORF">HHA01_24070</name>
</gene>
<evidence type="ECO:0000313" key="6">
    <source>
        <dbReference type="Proteomes" id="UP000319812"/>
    </source>
</evidence>
<dbReference type="Gene3D" id="1.25.40.10">
    <property type="entry name" value="Tetratricopeptide repeat domain"/>
    <property type="match status" value="1"/>
</dbReference>
<dbReference type="SUPFAM" id="SSF53756">
    <property type="entry name" value="UDP-Glycosyltransferase/glycogen phosphorylase"/>
    <property type="match status" value="2"/>
</dbReference>
<feature type="domain" description="Glycosyl transferase family 1" evidence="2">
    <location>
        <begin position="1077"/>
        <end position="1216"/>
    </location>
</feature>
<dbReference type="SUPFAM" id="SSF48452">
    <property type="entry name" value="TPR-like"/>
    <property type="match status" value="1"/>
</dbReference>
<reference evidence="5 6" key="1">
    <citation type="submission" date="2019-06" db="EMBL/GenBank/DDBJ databases">
        <title>Whole genome shotgun sequence of Halomonas halmophila NBRC 15537.</title>
        <authorList>
            <person name="Hosoyama A."/>
            <person name="Uohara A."/>
            <person name="Ohji S."/>
            <person name="Ichikawa N."/>
        </authorList>
    </citation>
    <scope>NUCLEOTIDE SEQUENCE [LARGE SCALE GENOMIC DNA]</scope>
    <source>
        <strain evidence="5 6">NBRC 15537</strain>
    </source>
</reference>
<feature type="domain" description="Spore protein YkvP/CgeB glycosyl transferase-like" evidence="3">
    <location>
        <begin position="688"/>
        <end position="828"/>
    </location>
</feature>
<evidence type="ECO:0000313" key="5">
    <source>
        <dbReference type="EMBL" id="GED23430.1"/>
    </source>
</evidence>
<dbReference type="AlphaFoldDB" id="A0A4Y4F727"/>
<dbReference type="Pfam" id="PF00534">
    <property type="entry name" value="Glycos_transf_1"/>
    <property type="match status" value="1"/>
</dbReference>
<dbReference type="SMART" id="SM00028">
    <property type="entry name" value="TPR"/>
    <property type="match status" value="2"/>
</dbReference>
<proteinExistence type="predicted"/>
<evidence type="ECO:0000259" key="4">
    <source>
        <dbReference type="Pfam" id="PF13579"/>
    </source>
</evidence>
<evidence type="ECO:0000259" key="3">
    <source>
        <dbReference type="Pfam" id="PF13524"/>
    </source>
</evidence>
<dbReference type="EMBL" id="BJOC01000035">
    <property type="protein sequence ID" value="GED23430.1"/>
    <property type="molecule type" value="Genomic_DNA"/>
</dbReference>
<dbReference type="Pfam" id="PF13579">
    <property type="entry name" value="Glyco_trans_4_4"/>
    <property type="match status" value="1"/>
</dbReference>
<dbReference type="Proteomes" id="UP000319812">
    <property type="component" value="Unassembled WGS sequence"/>
</dbReference>
<organism evidence="5 6">
    <name type="scientific">Halomonas halmophila</name>
    <dbReference type="NCBI Taxonomy" id="252"/>
    <lineage>
        <taxon>Bacteria</taxon>
        <taxon>Pseudomonadati</taxon>
        <taxon>Pseudomonadota</taxon>
        <taxon>Gammaproteobacteria</taxon>
        <taxon>Oceanospirillales</taxon>
        <taxon>Halomonadaceae</taxon>
        <taxon>Halomonas</taxon>
    </lineage>
</organism>
<dbReference type="InterPro" id="IPR001296">
    <property type="entry name" value="Glyco_trans_1"/>
</dbReference>
<protein>
    <submittedName>
        <fullName evidence="5">Uncharacterized protein</fullName>
    </submittedName>
</protein>
<dbReference type="InterPro" id="IPR050194">
    <property type="entry name" value="Glycosyltransferase_grp1"/>
</dbReference>
<keyword evidence="6" id="KW-1185">Reference proteome</keyword>
<sequence>MWKKPSQPKTDTERGAAMSDIDSGYYRQRYSDLANLTDDQLKRHWQQHGHAEGRFPNAQAEQQWEEREGQYVRALLDIQYYRKQYADLANLTDEQLVEHWLTRGHEEGRLGSSQHLLEHAREVVESEDSSVDQKLDHEAIEARLDRLDTSFYRQHYSDLASKSDQALVAHWLKHGFAEARFGRREELESVDPVEIKSAVWTAEAYLKEYGFDPDFYIAYHDDLEEYDYQAALEHYQAFGRSEKRPASLQQFSRLKLNGEVDFGTNITLEDVYQHNLNNGLDITFKDLTAVLLGEPTYAASFFTARENDVGLYLALAVQRLLAQEYDCARALAATGLVFKQSARLYEVMGNTYLDQERPQLALGFYDAGLEVAENLAYVHANRMRCLASMGRYQSVIDTYIHGIAVVDNPHLLHIQFDEWVKEHWGNQQDSLLRWVDRGDRQQLVESSWTNTKALYYAYWARYTPGREGGETRYSAMDDDLPDLPTLGSINARKVLIVGDFHVPQCVRYRIDQKVEQLEAQDRQVEVIDWTELEEYHNQVVLHDLVIFYRVPAVPDVVRAMAQVNVTGKLSLYEIDDLILDPVYPPALESYGGYVSPQTYRRLTQGMAMFNSAARLCRLGLASSEPLRDYMASLVQDKRCLLHRNGLDKLNLFREIDKSAKTTIDIFYGSGTQAHNSDFIEQALPAIERILEEVPEARLVVVGYLKLPVAFRERFAEQLSQLPAVKHVQGYWSLLEQADINIAVLHDDAINSCKSELKWFEAACFGIPSIVSSTANYRDVIHDGEDAFLATSVEEWYQALKQLTDSAEARHRVGRTAMERIRGEYSVGELGRQLVEQLDREASKGETNKPKVALVNVFFPPQSIGGATRVVADNFSALCQNYSEELDVCVFTADAEHGPPHEMTAYEWQGKRVYRASTLWREHMDWYPNDDEMYTLFQEFLELENPDVVHFHSVQRLTASIVQAAKDTGVPYMITAHDAWWISDFQFLVDENGKVYPEGHPDPYASIEMPKGISLGSSIQRRRDLKELLAGAAQVLTVSETFANIYRRNGVSNIKVIPNGISDDMAWAPKDTSHIERLICGHVGNMTNHKGYYLLKDAVLETQPQHLEFLIVDHSKDESYVHQSYWGEVPVTFIGRMAQDRVVEIYRRMDVLFAPSTWPESFGLVTREAAACGCWVVASNLGGIGEDVIEGETGHVITPNSEQMESMLNKLDQNHEKYKKETLTEDLMTSSKQTAQLKGEYLKQC</sequence>
<dbReference type="InterPro" id="IPR019734">
    <property type="entry name" value="TPR_rpt"/>
</dbReference>
<dbReference type="GO" id="GO:0016757">
    <property type="term" value="F:glycosyltransferase activity"/>
    <property type="evidence" value="ECO:0007669"/>
    <property type="project" value="InterPro"/>
</dbReference>
<dbReference type="InterPro" id="IPR028098">
    <property type="entry name" value="Glyco_trans_4-like_N"/>
</dbReference>
<dbReference type="CDD" id="cd03823">
    <property type="entry name" value="GT4_ExpE7-like"/>
    <property type="match status" value="1"/>
</dbReference>
<dbReference type="PANTHER" id="PTHR45947:SF13">
    <property type="entry name" value="TRANSFERASE"/>
    <property type="match status" value="1"/>
</dbReference>
<dbReference type="Gene3D" id="3.40.50.2000">
    <property type="entry name" value="Glycogen Phosphorylase B"/>
    <property type="match status" value="3"/>
</dbReference>
<comment type="caution">
    <text evidence="5">The sequence shown here is derived from an EMBL/GenBank/DDBJ whole genome shotgun (WGS) entry which is preliminary data.</text>
</comment>
<dbReference type="InterPro" id="IPR055259">
    <property type="entry name" value="YkvP/CgeB_Glyco_trans-like"/>
</dbReference>
<dbReference type="Pfam" id="PF13524">
    <property type="entry name" value="Glyco_trans_1_2"/>
    <property type="match status" value="1"/>
</dbReference>
<evidence type="ECO:0000259" key="2">
    <source>
        <dbReference type="Pfam" id="PF00534"/>
    </source>
</evidence>
<name>A0A4Y4F727_9GAMM</name>
<feature type="domain" description="Glycosyltransferase subfamily 4-like N-terminal" evidence="4">
    <location>
        <begin position="864"/>
        <end position="1059"/>
    </location>
</feature>
<accession>A0A4Y4F727</accession>
<feature type="region of interest" description="Disordered" evidence="1">
    <location>
        <begin position="1"/>
        <end position="21"/>
    </location>
</feature>
<dbReference type="InterPro" id="IPR011990">
    <property type="entry name" value="TPR-like_helical_dom_sf"/>
</dbReference>
<evidence type="ECO:0000256" key="1">
    <source>
        <dbReference type="SAM" id="MobiDB-lite"/>
    </source>
</evidence>